<dbReference type="Gene3D" id="3.90.25.10">
    <property type="entry name" value="UDP-galactose 4-epimerase, domain 1"/>
    <property type="match status" value="1"/>
</dbReference>
<dbReference type="InterPro" id="IPR036291">
    <property type="entry name" value="NAD(P)-bd_dom_sf"/>
</dbReference>
<reference evidence="2 3" key="1">
    <citation type="journal article" date="2023" name="Plant Dis.">
        <title>First Report of Diplodia intermedia Causing Canker and Dieback Diseases on Apple Trees in Canada.</title>
        <authorList>
            <person name="Ellouze W."/>
            <person name="Ilyukhin E."/>
            <person name="Sulman M."/>
            <person name="Ali S."/>
        </authorList>
    </citation>
    <scope>NUCLEOTIDE SEQUENCE [LARGE SCALE GENOMIC DNA]</scope>
    <source>
        <strain evidence="2 3">M45-28</strain>
    </source>
</reference>
<organism evidence="2 3">
    <name type="scientific">Diplodia intermedia</name>
    <dbReference type="NCBI Taxonomy" id="856260"/>
    <lineage>
        <taxon>Eukaryota</taxon>
        <taxon>Fungi</taxon>
        <taxon>Dikarya</taxon>
        <taxon>Ascomycota</taxon>
        <taxon>Pezizomycotina</taxon>
        <taxon>Dothideomycetes</taxon>
        <taxon>Dothideomycetes incertae sedis</taxon>
        <taxon>Botryosphaeriales</taxon>
        <taxon>Botryosphaeriaceae</taxon>
        <taxon>Diplodia</taxon>
    </lineage>
</organism>
<dbReference type="Proteomes" id="UP001521184">
    <property type="component" value="Unassembled WGS sequence"/>
</dbReference>
<evidence type="ECO:0000313" key="2">
    <source>
        <dbReference type="EMBL" id="KAL1638115.1"/>
    </source>
</evidence>
<dbReference type="Pfam" id="PF05368">
    <property type="entry name" value="NmrA"/>
    <property type="match status" value="2"/>
</dbReference>
<dbReference type="InterPro" id="IPR050608">
    <property type="entry name" value="NmrA-type/Isoflavone_red_sf"/>
</dbReference>
<gene>
    <name evidence="2" type="ORF">SLS58_008952</name>
</gene>
<dbReference type="EMBL" id="JAKEKT020000081">
    <property type="protein sequence ID" value="KAL1638115.1"/>
    <property type="molecule type" value="Genomic_DNA"/>
</dbReference>
<dbReference type="Gene3D" id="3.40.50.720">
    <property type="entry name" value="NAD(P)-binding Rossmann-like Domain"/>
    <property type="match status" value="1"/>
</dbReference>
<feature type="domain" description="NmrA-like" evidence="1">
    <location>
        <begin position="3"/>
        <end position="100"/>
    </location>
</feature>
<protein>
    <recommendedName>
        <fullName evidence="1">NmrA-like domain-containing protein</fullName>
    </recommendedName>
</protein>
<keyword evidence="3" id="KW-1185">Reference proteome</keyword>
<dbReference type="InterPro" id="IPR008030">
    <property type="entry name" value="NmrA-like"/>
</dbReference>
<dbReference type="SUPFAM" id="SSF51735">
    <property type="entry name" value="NAD(P)-binding Rossmann-fold domains"/>
    <property type="match status" value="1"/>
</dbReference>
<dbReference type="PANTHER" id="PTHR43349">
    <property type="entry name" value="PINORESINOL REDUCTASE-RELATED"/>
    <property type="match status" value="1"/>
</dbReference>
<sequence>MAKQRVLLLGATGNTGESILNGLLEHGGYEVQILVRPSSAEKPEVKKIAEQGVKVVIADINGPVEELISIQKGVDVTISAIDARSQLAQMNLATAAKKAGKEEVYNHVKRLHLPYTIIDVGFWHQISFPSALPSRRFDYALIMPQSTIHGDGEQPNIIGDLRDLGRWTARIVDDERTLNKYVFTCSDVLSENQIFSIVEEVTGEKPERKQISCEEVEAVKHEARIKDEKEPDSFMNRIMRFEADYKYSKYVRGDNQPEYAKYLGYLDARELYPDFRPITFRAFVKELADGKIVKPHYDFL</sequence>
<comment type="caution">
    <text evidence="2">The sequence shown here is derived from an EMBL/GenBank/DDBJ whole genome shotgun (WGS) entry which is preliminary data.</text>
</comment>
<evidence type="ECO:0000313" key="3">
    <source>
        <dbReference type="Proteomes" id="UP001521184"/>
    </source>
</evidence>
<evidence type="ECO:0000259" key="1">
    <source>
        <dbReference type="Pfam" id="PF05368"/>
    </source>
</evidence>
<dbReference type="PANTHER" id="PTHR43349:SF93">
    <property type="entry name" value="ISOFLAVONE REDUCTASE HOMOLOG P3-RELATED"/>
    <property type="match status" value="1"/>
</dbReference>
<feature type="domain" description="NmrA-like" evidence="1">
    <location>
        <begin position="101"/>
        <end position="216"/>
    </location>
</feature>
<proteinExistence type="predicted"/>
<name>A0ABR3TF37_9PEZI</name>
<accession>A0ABR3TF37</accession>